<evidence type="ECO:0000313" key="5">
    <source>
        <dbReference type="EMBL" id="MBT1701956.1"/>
    </source>
</evidence>
<dbReference type="InterPro" id="IPR018062">
    <property type="entry name" value="HTH_AraC-typ_CS"/>
</dbReference>
<keyword evidence="6" id="KW-1185">Reference proteome</keyword>
<dbReference type="InterPro" id="IPR037923">
    <property type="entry name" value="HTH-like"/>
</dbReference>
<dbReference type="InterPro" id="IPR009057">
    <property type="entry name" value="Homeodomain-like_sf"/>
</dbReference>
<name>A0ABS5VPK7_9BACT</name>
<evidence type="ECO:0000313" key="6">
    <source>
        <dbReference type="Proteomes" id="UP000772618"/>
    </source>
</evidence>
<organism evidence="5 6">
    <name type="scientific">Chryseosolibacter indicus</name>
    <dbReference type="NCBI Taxonomy" id="2782351"/>
    <lineage>
        <taxon>Bacteria</taxon>
        <taxon>Pseudomonadati</taxon>
        <taxon>Bacteroidota</taxon>
        <taxon>Cytophagia</taxon>
        <taxon>Cytophagales</taxon>
        <taxon>Chryseotaleaceae</taxon>
        <taxon>Chryseosolibacter</taxon>
    </lineage>
</organism>
<evidence type="ECO:0000256" key="2">
    <source>
        <dbReference type="ARBA" id="ARBA00023125"/>
    </source>
</evidence>
<dbReference type="SUPFAM" id="SSF46689">
    <property type="entry name" value="Homeodomain-like"/>
    <property type="match status" value="2"/>
</dbReference>
<dbReference type="Pfam" id="PF12833">
    <property type="entry name" value="HTH_18"/>
    <property type="match status" value="1"/>
</dbReference>
<keyword evidence="1" id="KW-0805">Transcription regulation</keyword>
<accession>A0ABS5VPK7</accession>
<protein>
    <submittedName>
        <fullName evidence="5">AraC family transcriptional regulator</fullName>
    </submittedName>
</protein>
<dbReference type="InterPro" id="IPR018060">
    <property type="entry name" value="HTH_AraC"/>
</dbReference>
<keyword evidence="3" id="KW-0804">Transcription</keyword>
<comment type="caution">
    <text evidence="5">The sequence shown here is derived from an EMBL/GenBank/DDBJ whole genome shotgun (WGS) entry which is preliminary data.</text>
</comment>
<reference evidence="5 6" key="1">
    <citation type="submission" date="2021-05" db="EMBL/GenBank/DDBJ databases">
        <title>A Polyphasic approach of four new species of the genus Ohtaekwangia: Ohtaekwangia histidinii sp. nov., Ohtaekwangia cretensis sp. nov., Ohtaekwangia indiensis sp. nov., Ohtaekwangia reichenbachii sp. nov. from diverse environment.</title>
        <authorList>
            <person name="Octaviana S."/>
        </authorList>
    </citation>
    <scope>NUCLEOTIDE SEQUENCE [LARGE SCALE GENOMIC DNA]</scope>
    <source>
        <strain evidence="5 6">PWU20</strain>
    </source>
</reference>
<dbReference type="SMART" id="SM00342">
    <property type="entry name" value="HTH_ARAC"/>
    <property type="match status" value="1"/>
</dbReference>
<gene>
    <name evidence="5" type="ORF">KK060_01615</name>
</gene>
<dbReference type="PANTHER" id="PTHR43280:SF2">
    <property type="entry name" value="HTH-TYPE TRANSCRIPTIONAL REGULATOR EXSA"/>
    <property type="match status" value="1"/>
</dbReference>
<dbReference type="RefSeq" id="WP_254151652.1">
    <property type="nucleotide sequence ID" value="NZ_JAHESD010000002.1"/>
</dbReference>
<proteinExistence type="predicted"/>
<evidence type="ECO:0000256" key="3">
    <source>
        <dbReference type="ARBA" id="ARBA00023163"/>
    </source>
</evidence>
<evidence type="ECO:0000259" key="4">
    <source>
        <dbReference type="PROSITE" id="PS01124"/>
    </source>
</evidence>
<dbReference type="PANTHER" id="PTHR43280">
    <property type="entry name" value="ARAC-FAMILY TRANSCRIPTIONAL REGULATOR"/>
    <property type="match status" value="1"/>
</dbReference>
<dbReference type="Proteomes" id="UP000772618">
    <property type="component" value="Unassembled WGS sequence"/>
</dbReference>
<dbReference type="PROSITE" id="PS01124">
    <property type="entry name" value="HTH_ARAC_FAMILY_2"/>
    <property type="match status" value="1"/>
</dbReference>
<dbReference type="Gene3D" id="1.10.10.60">
    <property type="entry name" value="Homeodomain-like"/>
    <property type="match status" value="1"/>
</dbReference>
<evidence type="ECO:0000256" key="1">
    <source>
        <dbReference type="ARBA" id="ARBA00023015"/>
    </source>
</evidence>
<sequence length="295" mass="33595">MNQFALQQGHSHELDMFDHIVEFGLTKNGTIQLESFPISTCDHIRIYYITDGKFEWMINQKHQILYPGDLAVVLPGQELGGSNRYLDIGTFFKLQLKAEVLESMGVIQLGTWSSLTESERITVGRILMTNNISVLKMKEAGDILYEMRSEVLNQEIGYSTRVNVLLDTLLIFIARQSTRQATSRRDFPSTFAFLEQALRKNLAHQWTVEEMAARVGLGTTAFTEKVKTYTGFSPLNYLINIRISEAIKLLKKQDINVTQIALDTGFYSSQHFSTTFKKLTGYTPGEFRKRNIAAK</sequence>
<dbReference type="SUPFAM" id="SSF51215">
    <property type="entry name" value="Regulatory protein AraC"/>
    <property type="match status" value="1"/>
</dbReference>
<dbReference type="InterPro" id="IPR020449">
    <property type="entry name" value="Tscrpt_reg_AraC-type_HTH"/>
</dbReference>
<dbReference type="EMBL" id="JAHESD010000002">
    <property type="protein sequence ID" value="MBT1701956.1"/>
    <property type="molecule type" value="Genomic_DNA"/>
</dbReference>
<dbReference type="PROSITE" id="PS00041">
    <property type="entry name" value="HTH_ARAC_FAMILY_1"/>
    <property type="match status" value="1"/>
</dbReference>
<feature type="domain" description="HTH araC/xylS-type" evidence="4">
    <location>
        <begin position="192"/>
        <end position="290"/>
    </location>
</feature>
<dbReference type="PRINTS" id="PR00032">
    <property type="entry name" value="HTHARAC"/>
</dbReference>
<keyword evidence="2" id="KW-0238">DNA-binding</keyword>